<dbReference type="PANTHER" id="PTHR43768">
    <property type="entry name" value="TREHALOSE 6-PHOSPHATE PHOSPHATASE"/>
    <property type="match status" value="1"/>
</dbReference>
<accession>A0A844XYF0</accession>
<dbReference type="Gene3D" id="3.40.50.1000">
    <property type="entry name" value="HAD superfamily/HAD-like"/>
    <property type="match status" value="1"/>
</dbReference>
<evidence type="ECO:0000313" key="5">
    <source>
        <dbReference type="EMBL" id="MXO51025.1"/>
    </source>
</evidence>
<dbReference type="PANTHER" id="PTHR43768:SF3">
    <property type="entry name" value="TREHALOSE 6-PHOSPHATE PHOSPHATASE"/>
    <property type="match status" value="1"/>
</dbReference>
<evidence type="ECO:0000313" key="6">
    <source>
        <dbReference type="Proteomes" id="UP000444185"/>
    </source>
</evidence>
<dbReference type="NCBIfam" id="TIGR00685">
    <property type="entry name" value="T6PP"/>
    <property type="match status" value="1"/>
</dbReference>
<organism evidence="5 6">
    <name type="scientific">Qipengyuania gaetbuli</name>
    <dbReference type="NCBI Taxonomy" id="266952"/>
    <lineage>
        <taxon>Bacteria</taxon>
        <taxon>Pseudomonadati</taxon>
        <taxon>Pseudomonadota</taxon>
        <taxon>Alphaproteobacteria</taxon>
        <taxon>Sphingomonadales</taxon>
        <taxon>Erythrobacteraceae</taxon>
        <taxon>Qipengyuania</taxon>
    </lineage>
</organism>
<proteinExistence type="inferred from homology"/>
<comment type="cofactor">
    <cofactor evidence="4">
        <name>Mg(2+)</name>
        <dbReference type="ChEBI" id="CHEBI:18420"/>
    </cofactor>
</comment>
<keyword evidence="3 4" id="KW-0378">Hydrolase</keyword>
<evidence type="ECO:0000256" key="4">
    <source>
        <dbReference type="RuleBase" id="RU361117"/>
    </source>
</evidence>
<dbReference type="EC" id="3.1.3.12" evidence="4"/>
<dbReference type="EMBL" id="WTYF01000004">
    <property type="protein sequence ID" value="MXO51025.1"/>
    <property type="molecule type" value="Genomic_DNA"/>
</dbReference>
<keyword evidence="4" id="KW-0479">Metal-binding</keyword>
<dbReference type="OrthoDB" id="9814913at2"/>
<comment type="pathway">
    <text evidence="1 4">Glycan biosynthesis; trehalose biosynthesis.</text>
</comment>
<dbReference type="SUPFAM" id="SSF56784">
    <property type="entry name" value="HAD-like"/>
    <property type="match status" value="1"/>
</dbReference>
<comment type="catalytic activity">
    <reaction evidence="4">
        <text>alpha,alpha-trehalose 6-phosphate + H2O = alpha,alpha-trehalose + phosphate</text>
        <dbReference type="Rhea" id="RHEA:23420"/>
        <dbReference type="ChEBI" id="CHEBI:15377"/>
        <dbReference type="ChEBI" id="CHEBI:16551"/>
        <dbReference type="ChEBI" id="CHEBI:43474"/>
        <dbReference type="ChEBI" id="CHEBI:58429"/>
        <dbReference type="EC" id="3.1.3.12"/>
    </reaction>
</comment>
<dbReference type="InterPro" id="IPR044651">
    <property type="entry name" value="OTSB-like"/>
</dbReference>
<dbReference type="GO" id="GO:0004805">
    <property type="term" value="F:trehalose-phosphatase activity"/>
    <property type="evidence" value="ECO:0007669"/>
    <property type="project" value="UniProtKB-EC"/>
</dbReference>
<dbReference type="InterPro" id="IPR006379">
    <property type="entry name" value="HAD-SF_hydro_IIB"/>
</dbReference>
<evidence type="ECO:0000256" key="2">
    <source>
        <dbReference type="ARBA" id="ARBA00008770"/>
    </source>
</evidence>
<dbReference type="AlphaFoldDB" id="A0A844XYF0"/>
<keyword evidence="6" id="KW-1185">Reference proteome</keyword>
<dbReference type="UniPathway" id="UPA00299"/>
<name>A0A844XYF0_9SPHN</name>
<dbReference type="RefSeq" id="WP_160607565.1">
    <property type="nucleotide sequence ID" value="NZ_WTYF01000004.1"/>
</dbReference>
<keyword evidence="4" id="KW-0460">Magnesium</keyword>
<dbReference type="InterPro" id="IPR003337">
    <property type="entry name" value="Trehalose_PPase"/>
</dbReference>
<evidence type="ECO:0000256" key="1">
    <source>
        <dbReference type="ARBA" id="ARBA00005199"/>
    </source>
</evidence>
<sequence>MASQSSLPSPPPLADLLVQAPAALFLDFDGTLVELAPEPGLIHIPETLVGSLHDLRDRLEGRLALVSGRALDDLERHLGDVRLYRAGSHGVARRRADGSLVGPEPEGLPPGAVAQLRAFASTHDLLYEEKTHGGALHFRRNPEMGEAVLDFARQVAAQFDLEVTTGKAIAELVRPGANKAGAVRAFLSEATFAGARPIFIGDDVTDEDGMAAAIECGGFGIAVGERASKNARYHLGSVTAVHQWLELWK</sequence>
<protein>
    <recommendedName>
        <fullName evidence="4">Trehalose 6-phosphate phosphatase</fullName>
        <ecNumber evidence="4">3.1.3.12</ecNumber>
    </recommendedName>
</protein>
<evidence type="ECO:0000256" key="3">
    <source>
        <dbReference type="ARBA" id="ARBA00022801"/>
    </source>
</evidence>
<dbReference type="GO" id="GO:0046872">
    <property type="term" value="F:metal ion binding"/>
    <property type="evidence" value="ECO:0007669"/>
    <property type="project" value="UniProtKB-KW"/>
</dbReference>
<dbReference type="Gene3D" id="3.30.70.1020">
    <property type="entry name" value="Trehalose-6-phosphate phosphatase related protein, domain 2"/>
    <property type="match status" value="1"/>
</dbReference>
<dbReference type="NCBIfam" id="TIGR01484">
    <property type="entry name" value="HAD-SF-IIB"/>
    <property type="match status" value="1"/>
</dbReference>
<dbReference type="Pfam" id="PF02358">
    <property type="entry name" value="Trehalose_PPase"/>
    <property type="match status" value="1"/>
</dbReference>
<dbReference type="Proteomes" id="UP000444185">
    <property type="component" value="Unassembled WGS sequence"/>
</dbReference>
<comment type="similarity">
    <text evidence="2 4">Belongs to the trehalose phosphatase family.</text>
</comment>
<dbReference type="InterPro" id="IPR023214">
    <property type="entry name" value="HAD_sf"/>
</dbReference>
<dbReference type="GO" id="GO:0005992">
    <property type="term" value="P:trehalose biosynthetic process"/>
    <property type="evidence" value="ECO:0007669"/>
    <property type="project" value="UniProtKB-UniPathway"/>
</dbReference>
<reference evidence="5 6" key="1">
    <citation type="submission" date="2019-12" db="EMBL/GenBank/DDBJ databases">
        <title>Genomic-based taxomic classification of the family Erythrobacteraceae.</title>
        <authorList>
            <person name="Xu L."/>
        </authorList>
    </citation>
    <scope>NUCLEOTIDE SEQUENCE [LARGE SCALE GENOMIC DNA]</scope>
    <source>
        <strain evidence="5 6">DSM 16225</strain>
    </source>
</reference>
<gene>
    <name evidence="5" type="primary">otsB</name>
    <name evidence="5" type="ORF">GRI42_06890</name>
</gene>
<dbReference type="InterPro" id="IPR036412">
    <property type="entry name" value="HAD-like_sf"/>
</dbReference>
<comment type="caution">
    <text evidence="5">The sequence shown here is derived from an EMBL/GenBank/DDBJ whole genome shotgun (WGS) entry which is preliminary data.</text>
</comment>
<comment type="function">
    <text evidence="4">Removes the phosphate from trehalose 6-phosphate to produce free trehalose.</text>
</comment>